<sequence length="213" mass="23518">MKSKVFRRYLFAGLVVWLPIVVTFIVLRFIIEMLDKTMSLLPGSYHPDKVLGIHIPGLGVILSLVIILVTGIIATNYFGQRLVDFGEKILAKIPLVRSIYNAAKQVISALFATNSQAFRKVLLIEYPRKGIWSLAFLTGSTNGSLISQHTGEEMLSLFVPTTPNPTSGFLMMIPKRDAIEISMTVDEALKFIISLGVMQAPATATPELKNLII</sequence>
<gene>
    <name evidence="2" type="ORF">PXX05_05780</name>
</gene>
<evidence type="ECO:0000256" key="1">
    <source>
        <dbReference type="SAM" id="Phobius"/>
    </source>
</evidence>
<dbReference type="EMBL" id="CP119078">
    <property type="protein sequence ID" value="WED44295.1"/>
    <property type="molecule type" value="Genomic_DNA"/>
</dbReference>
<reference evidence="2 3" key="1">
    <citation type="submission" date="2023-02" db="EMBL/GenBank/DDBJ databases">
        <title>Genome Sequence of L. cardiaca H63T.</title>
        <authorList>
            <person name="Lopez A.E."/>
            <person name="Cianciotto N.P."/>
        </authorList>
    </citation>
    <scope>NUCLEOTIDE SEQUENCE [LARGE SCALE GENOMIC DNA]</scope>
    <source>
        <strain evidence="2 3">H63</strain>
    </source>
</reference>
<dbReference type="Pfam" id="PF04367">
    <property type="entry name" value="DUF502"/>
    <property type="match status" value="1"/>
</dbReference>
<accession>A0ABY8AUC3</accession>
<evidence type="ECO:0000313" key="3">
    <source>
        <dbReference type="Proteomes" id="UP001222087"/>
    </source>
</evidence>
<feature type="transmembrane region" description="Helical" evidence="1">
    <location>
        <begin position="51"/>
        <end position="78"/>
    </location>
</feature>
<dbReference type="PANTHER" id="PTHR31876">
    <property type="entry name" value="COV-LIKE PROTEIN 1"/>
    <property type="match status" value="1"/>
</dbReference>
<proteinExistence type="predicted"/>
<dbReference type="PANTHER" id="PTHR31876:SF26">
    <property type="entry name" value="PROTEIN LIKE COV 2"/>
    <property type="match status" value="1"/>
</dbReference>
<dbReference type="Proteomes" id="UP001222087">
    <property type="component" value="Chromosome"/>
</dbReference>
<dbReference type="InterPro" id="IPR007462">
    <property type="entry name" value="COV1-like"/>
</dbReference>
<organism evidence="2 3">
    <name type="scientific">Legionella cardiaca</name>
    <dbReference type="NCBI Taxonomy" id="1071983"/>
    <lineage>
        <taxon>Bacteria</taxon>
        <taxon>Pseudomonadati</taxon>
        <taxon>Pseudomonadota</taxon>
        <taxon>Gammaproteobacteria</taxon>
        <taxon>Legionellales</taxon>
        <taxon>Legionellaceae</taxon>
        <taxon>Legionella</taxon>
    </lineage>
</organism>
<keyword evidence="1" id="KW-1133">Transmembrane helix</keyword>
<dbReference type="RefSeq" id="WP_275090112.1">
    <property type="nucleotide sequence ID" value="NZ_CP119078.1"/>
</dbReference>
<name>A0ABY8AUC3_9GAMM</name>
<keyword evidence="1" id="KW-0472">Membrane</keyword>
<keyword evidence="3" id="KW-1185">Reference proteome</keyword>
<keyword evidence="1" id="KW-0812">Transmembrane</keyword>
<feature type="transmembrane region" description="Helical" evidence="1">
    <location>
        <begin position="9"/>
        <end position="31"/>
    </location>
</feature>
<protein>
    <submittedName>
        <fullName evidence="2">DUF502 domain-containing protein</fullName>
    </submittedName>
</protein>
<evidence type="ECO:0000313" key="2">
    <source>
        <dbReference type="EMBL" id="WED44295.1"/>
    </source>
</evidence>